<organism evidence="1 3">
    <name type="scientific">Diaphorina citri</name>
    <name type="common">Asian citrus psyllid</name>
    <dbReference type="NCBI Taxonomy" id="121845"/>
    <lineage>
        <taxon>Eukaryota</taxon>
        <taxon>Metazoa</taxon>
        <taxon>Ecdysozoa</taxon>
        <taxon>Arthropoda</taxon>
        <taxon>Hexapoda</taxon>
        <taxon>Insecta</taxon>
        <taxon>Pterygota</taxon>
        <taxon>Neoptera</taxon>
        <taxon>Paraneoptera</taxon>
        <taxon>Hemiptera</taxon>
        <taxon>Sternorrhyncha</taxon>
        <taxon>Psylloidea</taxon>
        <taxon>Psyllidae</taxon>
        <taxon>Diaphorininae</taxon>
        <taxon>Diaphorina</taxon>
    </lineage>
</organism>
<proteinExistence type="predicted"/>
<evidence type="ECO:0000313" key="2">
    <source>
        <dbReference type="RefSeq" id="XP_026681478.1"/>
    </source>
</evidence>
<keyword evidence="1" id="KW-1185">Reference proteome</keyword>
<dbReference type="PANTHER" id="PTHR43615:SF1">
    <property type="entry name" value="PPDK_N DOMAIN-CONTAINING PROTEIN"/>
    <property type="match status" value="1"/>
</dbReference>
<accession>A0A3Q0IZ58</accession>
<dbReference type="PaxDb" id="121845-A0A3Q0IZ58"/>
<dbReference type="STRING" id="121845.A0A3Q0IZ58"/>
<dbReference type="AlphaFoldDB" id="A0A3Q0IZ58"/>
<reference evidence="2 3" key="1">
    <citation type="submission" date="2025-04" db="UniProtKB">
        <authorList>
            <consortium name="RefSeq"/>
        </authorList>
    </citation>
    <scope>IDENTIFICATION</scope>
</reference>
<protein>
    <submittedName>
        <fullName evidence="2 3">Uncharacterized protein LOC103512104</fullName>
    </submittedName>
</protein>
<dbReference type="RefSeq" id="XP_026681479.1">
    <property type="nucleotide sequence ID" value="XM_026825678.1"/>
</dbReference>
<dbReference type="GeneID" id="103512104"/>
<name>A0A3Q0IZ58_DIACI</name>
<evidence type="ECO:0000313" key="3">
    <source>
        <dbReference type="RefSeq" id="XP_026681479.1"/>
    </source>
</evidence>
<gene>
    <name evidence="2 3" type="primary">LOC103512104</name>
</gene>
<dbReference type="PANTHER" id="PTHR43615">
    <property type="entry name" value="PHOSPHOENOLPYRUVATE SYNTHASE-RELATED"/>
    <property type="match status" value="1"/>
</dbReference>
<evidence type="ECO:0000313" key="1">
    <source>
        <dbReference type="Proteomes" id="UP000079169"/>
    </source>
</evidence>
<dbReference type="InterPro" id="IPR051549">
    <property type="entry name" value="PEP_Utilizing_Enz"/>
</dbReference>
<dbReference type="RefSeq" id="XP_026681478.1">
    <property type="nucleotide sequence ID" value="XM_026825677.1"/>
</dbReference>
<dbReference type="KEGG" id="dci:103512104"/>
<dbReference type="Proteomes" id="UP000079169">
    <property type="component" value="Unplaced"/>
</dbReference>
<sequence>MNVFDKLAGNAMKLVADVNVIPRSIYMFSYHVAINLLNTILMLEDNPITQILTCGQVVSTPEIHRTFLIRGIVLSTVTKVKLRFFLVANVLHCESMSHRAMSIAQQHNIVHSNDPSEMLDNITRGISMFNIIPFYHSTITGLCIMLQRTLVACVTGNIIDENFNDNMVQVTNSIINSTNTVSVDIPHHFQKIVSSIINEDPDHNFLSIDCSDAMEWLKHNCVKSHQLLQEFFVKFGHRGNKECDFMCETWSMNKPKVLDMIRNMVQAKLNSNDPNGTSVPPAVVERQERTVPEQLKNRFVSSISKLCNLLEKNILLILVHSVRNYIQP</sequence>